<feature type="binding site" evidence="11">
    <location>
        <position position="78"/>
    </location>
    <ligand>
        <name>UMP</name>
        <dbReference type="ChEBI" id="CHEBI:57865"/>
    </ligand>
</feature>
<feature type="binding site" evidence="11">
    <location>
        <begin position="139"/>
        <end position="146"/>
    </location>
    <ligand>
        <name>UMP</name>
        <dbReference type="ChEBI" id="CHEBI:57865"/>
    </ligand>
</feature>
<keyword evidence="9 11" id="KW-0665">Pyrimidine biosynthesis</keyword>
<feature type="binding site" evidence="11">
    <location>
        <position position="61"/>
    </location>
    <ligand>
        <name>ATP</name>
        <dbReference type="ChEBI" id="CHEBI:30616"/>
    </ligand>
</feature>
<dbReference type="InterPro" id="IPR036393">
    <property type="entry name" value="AceGlu_kinase-like_sf"/>
</dbReference>
<evidence type="ECO:0000256" key="11">
    <source>
        <dbReference type="HAMAP-Rule" id="MF_01220"/>
    </source>
</evidence>
<comment type="activity regulation">
    <text evidence="11">Inhibited by UTP.</text>
</comment>
<dbReference type="GO" id="GO:0044210">
    <property type="term" value="P:'de novo' CTP biosynthetic process"/>
    <property type="evidence" value="ECO:0007669"/>
    <property type="project" value="UniProtKB-UniRule"/>
</dbReference>
<feature type="binding site" evidence="11">
    <location>
        <position position="65"/>
    </location>
    <ligand>
        <name>ATP</name>
        <dbReference type="ChEBI" id="CHEBI:30616"/>
    </ligand>
</feature>
<protein>
    <recommendedName>
        <fullName evidence="11">Uridylate kinase</fullName>
        <shortName evidence="11">UK</shortName>
        <ecNumber evidence="11">2.7.4.22</ecNumber>
    </recommendedName>
    <alternativeName>
        <fullName evidence="11">Uridine monophosphate kinase</fullName>
        <shortName evidence="11">UMP kinase</shortName>
        <shortName evidence="11">UMPK</shortName>
    </alternativeName>
</protein>
<dbReference type="Pfam" id="PF00696">
    <property type="entry name" value="AA_kinase"/>
    <property type="match status" value="1"/>
</dbReference>
<evidence type="ECO:0000256" key="4">
    <source>
        <dbReference type="ARBA" id="ARBA00022490"/>
    </source>
</evidence>
<keyword evidence="4 11" id="KW-0963">Cytoplasm</keyword>
<dbReference type="InterPro" id="IPR015963">
    <property type="entry name" value="Uridylate_kinase_bac"/>
</dbReference>
<keyword evidence="6 11" id="KW-0547">Nucleotide-binding</keyword>
<evidence type="ECO:0000256" key="2">
    <source>
        <dbReference type="ARBA" id="ARBA00004791"/>
    </source>
</evidence>
<comment type="caution">
    <text evidence="11">Lacks conserved residue(s) required for the propagation of feature annotation.</text>
</comment>
<keyword evidence="5 11" id="KW-0808">Transferase</keyword>
<dbReference type="UniPathway" id="UPA00159">
    <property type="reaction ID" value="UER00275"/>
</dbReference>
<evidence type="ECO:0000256" key="10">
    <source>
        <dbReference type="ARBA" id="ARBA00047767"/>
    </source>
</evidence>
<dbReference type="EC" id="2.7.4.22" evidence="11"/>
<comment type="function">
    <text evidence="11">Catalyzes the reversible phosphorylation of UMP to UDP.</text>
</comment>
<dbReference type="KEGG" id="schv:BRCON_2512"/>
<reference evidence="13 14" key="1">
    <citation type="submission" date="2018-05" db="EMBL/GenBank/DDBJ databases">
        <title>A metagenomic window into the 2 km-deep terrestrial subsurface aquifer revealed taxonomically and functionally diverse microbial community comprising novel uncultured bacterial lineages.</title>
        <authorList>
            <person name="Kadnikov V.V."/>
            <person name="Mardanov A.V."/>
            <person name="Beletsky A.V."/>
            <person name="Banks D."/>
            <person name="Pimenov N.V."/>
            <person name="Frank Y.A."/>
            <person name="Karnachuk O.V."/>
            <person name="Ravin N.V."/>
        </authorList>
    </citation>
    <scope>NUCLEOTIDE SEQUENCE [LARGE SCALE GENOMIC DNA]</scope>
    <source>
        <strain evidence="13">BY</strain>
    </source>
</reference>
<dbReference type="GO" id="GO:0033862">
    <property type="term" value="F:UMP kinase activity"/>
    <property type="evidence" value="ECO:0007669"/>
    <property type="project" value="UniProtKB-EC"/>
</dbReference>
<sequence>MNSEASPTPRWRRVLLKISGEALKGDQDFGIDYGFLRRLACEVHEVVADLGVQLGVVIGGGNFVRGGQLQEIDRAVGDYMGMLATMINAMALQAVFEQEGLETRVLSALEIKEVAESYIRRRAIRHLEKGRVVIFACGTGNPFFTTDTAAALRGAEINAEVILKATNVDGVYTADPRRDPNAQRYERISYQETLTRNLRVMDATAISLCRENAIPIIVYNLHEPGNTRRVLMGEKIGTIVEGD</sequence>
<dbReference type="InterPro" id="IPR001048">
    <property type="entry name" value="Asp/Glu/Uridylate_kinase"/>
</dbReference>
<organism evidence="13 14">
    <name type="scientific">Sumerlaea chitinivorans</name>
    <dbReference type="NCBI Taxonomy" id="2250252"/>
    <lineage>
        <taxon>Bacteria</taxon>
        <taxon>Candidatus Sumerlaeota</taxon>
        <taxon>Candidatus Sumerlaeia</taxon>
        <taxon>Candidatus Sumerlaeales</taxon>
        <taxon>Candidatus Sumerlaeaceae</taxon>
        <taxon>Candidatus Sumerlaea</taxon>
    </lineage>
</organism>
<evidence type="ECO:0000256" key="7">
    <source>
        <dbReference type="ARBA" id="ARBA00022777"/>
    </source>
</evidence>
<evidence type="ECO:0000256" key="6">
    <source>
        <dbReference type="ARBA" id="ARBA00022741"/>
    </source>
</evidence>
<comment type="subunit">
    <text evidence="11">Homohexamer.</text>
</comment>
<dbReference type="InterPro" id="IPR011817">
    <property type="entry name" value="Uridylate_kinase"/>
</dbReference>
<dbReference type="AlphaFoldDB" id="A0A2Z4Y8T8"/>
<feature type="binding site" evidence="11">
    <location>
        <begin position="17"/>
        <end position="20"/>
    </location>
    <ligand>
        <name>ATP</name>
        <dbReference type="ChEBI" id="CHEBI:30616"/>
    </ligand>
</feature>
<dbReference type="NCBIfam" id="TIGR02075">
    <property type="entry name" value="pyrH_bact"/>
    <property type="match status" value="1"/>
</dbReference>
<proteinExistence type="inferred from homology"/>
<evidence type="ECO:0000259" key="12">
    <source>
        <dbReference type="Pfam" id="PF00696"/>
    </source>
</evidence>
<dbReference type="PIRSF" id="PIRSF005650">
    <property type="entry name" value="Uridylate_kin"/>
    <property type="match status" value="1"/>
</dbReference>
<feature type="binding site" evidence="11">
    <location>
        <position position="175"/>
    </location>
    <ligand>
        <name>ATP</name>
        <dbReference type="ChEBI" id="CHEBI:30616"/>
    </ligand>
</feature>
<comment type="subcellular location">
    <subcellularLocation>
        <location evidence="1 11">Cytoplasm</location>
    </subcellularLocation>
</comment>
<dbReference type="EMBL" id="CP030759">
    <property type="protein sequence ID" value="AXA37269.1"/>
    <property type="molecule type" value="Genomic_DNA"/>
</dbReference>
<dbReference type="Proteomes" id="UP000262583">
    <property type="component" value="Chromosome"/>
</dbReference>
<keyword evidence="7 11" id="KW-0418">Kinase</keyword>
<dbReference type="SUPFAM" id="SSF53633">
    <property type="entry name" value="Carbamate kinase-like"/>
    <property type="match status" value="1"/>
</dbReference>
<evidence type="ECO:0000313" key="14">
    <source>
        <dbReference type="Proteomes" id="UP000262583"/>
    </source>
</evidence>
<comment type="catalytic activity">
    <reaction evidence="10 11">
        <text>UMP + ATP = UDP + ADP</text>
        <dbReference type="Rhea" id="RHEA:24400"/>
        <dbReference type="ChEBI" id="CHEBI:30616"/>
        <dbReference type="ChEBI" id="CHEBI:57865"/>
        <dbReference type="ChEBI" id="CHEBI:58223"/>
        <dbReference type="ChEBI" id="CHEBI:456216"/>
        <dbReference type="EC" id="2.7.4.22"/>
    </reaction>
</comment>
<feature type="binding site" evidence="11">
    <location>
        <position position="60"/>
    </location>
    <ligand>
        <name>UMP</name>
        <dbReference type="ChEBI" id="CHEBI:57865"/>
    </ligand>
</feature>
<dbReference type="FunFam" id="3.40.1160.10:FF:000001">
    <property type="entry name" value="Uridylate kinase"/>
    <property type="match status" value="1"/>
</dbReference>
<keyword evidence="8 11" id="KW-0067">ATP-binding</keyword>
<evidence type="ECO:0000256" key="8">
    <source>
        <dbReference type="ARBA" id="ARBA00022840"/>
    </source>
</evidence>
<dbReference type="PANTHER" id="PTHR42833:SF4">
    <property type="entry name" value="URIDYLATE KINASE PUMPKIN, CHLOROPLASTIC"/>
    <property type="match status" value="1"/>
</dbReference>
<dbReference type="HAMAP" id="MF_01220_B">
    <property type="entry name" value="PyrH_B"/>
    <property type="match status" value="1"/>
</dbReference>
<evidence type="ECO:0000256" key="3">
    <source>
        <dbReference type="ARBA" id="ARBA00007614"/>
    </source>
</evidence>
<comment type="similarity">
    <text evidence="3 11">Belongs to the UMP kinase family.</text>
</comment>
<feature type="binding site" evidence="11">
    <location>
        <position position="167"/>
    </location>
    <ligand>
        <name>ATP</name>
        <dbReference type="ChEBI" id="CHEBI:30616"/>
    </ligand>
</feature>
<gene>
    <name evidence="11" type="primary">pyrH</name>
    <name evidence="13" type="ORF">BRCON_2512</name>
</gene>
<dbReference type="GO" id="GO:0006225">
    <property type="term" value="P:UDP biosynthetic process"/>
    <property type="evidence" value="ECO:0007669"/>
    <property type="project" value="TreeGrafter"/>
</dbReference>
<dbReference type="CDD" id="cd04254">
    <property type="entry name" value="AAK_UMPK-PyrH-Ec"/>
    <property type="match status" value="1"/>
</dbReference>
<evidence type="ECO:0000256" key="1">
    <source>
        <dbReference type="ARBA" id="ARBA00004496"/>
    </source>
</evidence>
<feature type="binding site" evidence="11">
    <location>
        <position position="166"/>
    </location>
    <ligand>
        <name>ATP</name>
        <dbReference type="ChEBI" id="CHEBI:30616"/>
    </ligand>
</feature>
<dbReference type="Gene3D" id="3.40.1160.10">
    <property type="entry name" value="Acetylglutamate kinase-like"/>
    <property type="match status" value="1"/>
</dbReference>
<dbReference type="PANTHER" id="PTHR42833">
    <property type="entry name" value="URIDYLATE KINASE"/>
    <property type="match status" value="1"/>
</dbReference>
<evidence type="ECO:0000313" key="13">
    <source>
        <dbReference type="EMBL" id="AXA37269.1"/>
    </source>
</evidence>
<comment type="pathway">
    <text evidence="2 11">Pyrimidine metabolism; CTP biosynthesis via de novo pathway; UDP from UMP (UMPK route): step 1/1.</text>
</comment>
<dbReference type="GO" id="GO:0005737">
    <property type="term" value="C:cytoplasm"/>
    <property type="evidence" value="ECO:0007669"/>
    <property type="project" value="UniProtKB-SubCell"/>
</dbReference>
<accession>A0A2Z4Y8T8</accession>
<name>A0A2Z4Y8T8_SUMC1</name>
<feature type="domain" description="Aspartate/glutamate/uridylate kinase" evidence="12">
    <location>
        <begin position="13"/>
        <end position="220"/>
    </location>
</feature>
<evidence type="ECO:0000256" key="5">
    <source>
        <dbReference type="ARBA" id="ARBA00022679"/>
    </source>
</evidence>
<evidence type="ECO:0000256" key="9">
    <source>
        <dbReference type="ARBA" id="ARBA00022975"/>
    </source>
</evidence>
<feature type="binding site" evidence="11">
    <location>
        <position position="172"/>
    </location>
    <ligand>
        <name>ATP</name>
        <dbReference type="ChEBI" id="CHEBI:30616"/>
    </ligand>
</feature>
<dbReference type="GO" id="GO:0005524">
    <property type="term" value="F:ATP binding"/>
    <property type="evidence" value="ECO:0007669"/>
    <property type="project" value="UniProtKB-KW"/>
</dbReference>